<dbReference type="Gene3D" id="3.10.20.310">
    <property type="entry name" value="membrane protein fhac"/>
    <property type="match status" value="3"/>
</dbReference>
<evidence type="ECO:0000256" key="8">
    <source>
        <dbReference type="ARBA" id="ARBA00023237"/>
    </source>
</evidence>
<evidence type="ECO:0000256" key="9">
    <source>
        <dbReference type="ARBA" id="ARBA00033063"/>
    </source>
</evidence>
<dbReference type="PANTHER" id="PTHR12815">
    <property type="entry name" value="SORTING AND ASSEMBLY MACHINERY SAMM50 PROTEIN FAMILY MEMBER"/>
    <property type="match status" value="1"/>
</dbReference>
<gene>
    <name evidence="15" type="ORF">SAMN05216221_1478</name>
</gene>
<feature type="chain" id="PRO_5009258234" description="Translocation and assembly module subunit TamA" evidence="11">
    <location>
        <begin position="20"/>
        <end position="573"/>
    </location>
</feature>
<evidence type="ECO:0000256" key="5">
    <source>
        <dbReference type="ARBA" id="ARBA00022692"/>
    </source>
</evidence>
<dbReference type="InterPro" id="IPR010827">
    <property type="entry name" value="BamA/TamA_POTRA"/>
</dbReference>
<feature type="domain" description="Bacterial surface antigen (D15)" evidence="12">
    <location>
        <begin position="280"/>
        <end position="570"/>
    </location>
</feature>
<dbReference type="GO" id="GO:0009279">
    <property type="term" value="C:cell outer membrane"/>
    <property type="evidence" value="ECO:0007669"/>
    <property type="project" value="UniProtKB-SubCell"/>
</dbReference>
<dbReference type="InterPro" id="IPR035243">
    <property type="entry name" value="TamA_POTRA_Dom_1"/>
</dbReference>
<dbReference type="GO" id="GO:0009306">
    <property type="term" value="P:protein secretion"/>
    <property type="evidence" value="ECO:0007669"/>
    <property type="project" value="TreeGrafter"/>
</dbReference>
<dbReference type="InterPro" id="IPR000184">
    <property type="entry name" value="Bac_surfAg_D15"/>
</dbReference>
<dbReference type="GO" id="GO:0097347">
    <property type="term" value="C:TAM protein secretion complex"/>
    <property type="evidence" value="ECO:0007669"/>
    <property type="project" value="TreeGrafter"/>
</dbReference>
<reference evidence="16" key="1">
    <citation type="submission" date="2016-10" db="EMBL/GenBank/DDBJ databases">
        <authorList>
            <person name="Varghese N."/>
            <person name="Submissions S."/>
        </authorList>
    </citation>
    <scope>NUCLEOTIDE SEQUENCE [LARGE SCALE GENOMIC DNA]</scope>
    <source>
        <strain evidence="16">KCTC 32247</strain>
    </source>
</reference>
<evidence type="ECO:0000259" key="14">
    <source>
        <dbReference type="Pfam" id="PF17243"/>
    </source>
</evidence>
<dbReference type="STRING" id="1392877.SAMN05216221_1478"/>
<evidence type="ECO:0000256" key="3">
    <source>
        <dbReference type="ARBA" id="ARBA00015419"/>
    </source>
</evidence>
<evidence type="ECO:0000256" key="1">
    <source>
        <dbReference type="ARBA" id="ARBA00004442"/>
    </source>
</evidence>
<dbReference type="FunFam" id="2.40.160.50:FF:000012">
    <property type="entry name" value="Outer membrane protein Omp85 family"/>
    <property type="match status" value="1"/>
</dbReference>
<evidence type="ECO:0000256" key="2">
    <source>
        <dbReference type="ARBA" id="ARBA00010248"/>
    </source>
</evidence>
<accession>A0A1H1QYF5</accession>
<proteinExistence type="inferred from homology"/>
<feature type="domain" description="TamA POTRA" evidence="14">
    <location>
        <begin position="29"/>
        <end position="97"/>
    </location>
</feature>
<keyword evidence="16" id="KW-1185">Reference proteome</keyword>
<dbReference type="Proteomes" id="UP000243359">
    <property type="component" value="Chromosome I"/>
</dbReference>
<evidence type="ECO:0000256" key="4">
    <source>
        <dbReference type="ARBA" id="ARBA00022452"/>
    </source>
</evidence>
<evidence type="ECO:0000256" key="6">
    <source>
        <dbReference type="ARBA" id="ARBA00022729"/>
    </source>
</evidence>
<dbReference type="PANTHER" id="PTHR12815:SF47">
    <property type="entry name" value="TRANSLOCATION AND ASSEMBLY MODULE SUBUNIT TAMA"/>
    <property type="match status" value="1"/>
</dbReference>
<keyword evidence="5" id="KW-0812">Transmembrane</keyword>
<keyword evidence="7" id="KW-0472">Membrane</keyword>
<dbReference type="AlphaFoldDB" id="A0A1H1QYF5"/>
<keyword evidence="8" id="KW-0998">Cell outer membrane</keyword>
<dbReference type="OrthoDB" id="9769707at2"/>
<dbReference type="InterPro" id="IPR039910">
    <property type="entry name" value="D15-like"/>
</dbReference>
<evidence type="ECO:0000259" key="12">
    <source>
        <dbReference type="Pfam" id="PF01103"/>
    </source>
</evidence>
<protein>
    <recommendedName>
        <fullName evidence="3">Translocation and assembly module subunit TamA</fullName>
    </recommendedName>
    <alternativeName>
        <fullName evidence="9">Autotransporter assembly factor TamA</fullName>
    </alternativeName>
</protein>
<evidence type="ECO:0000313" key="15">
    <source>
        <dbReference type="EMBL" id="SDS28594.1"/>
    </source>
</evidence>
<evidence type="ECO:0000256" key="7">
    <source>
        <dbReference type="ARBA" id="ARBA00023136"/>
    </source>
</evidence>
<dbReference type="Gene3D" id="2.40.160.50">
    <property type="entry name" value="membrane protein fhac: a member of the omp85/tpsb transporter family"/>
    <property type="match status" value="1"/>
</dbReference>
<dbReference type="Pfam" id="PF17243">
    <property type="entry name" value="POTRA_TamA_1"/>
    <property type="match status" value="1"/>
</dbReference>
<organism evidence="15 16">
    <name type="scientific">Pseudomonas oryzae</name>
    <dbReference type="NCBI Taxonomy" id="1392877"/>
    <lineage>
        <taxon>Bacteria</taxon>
        <taxon>Pseudomonadati</taxon>
        <taxon>Pseudomonadota</taxon>
        <taxon>Gammaproteobacteria</taxon>
        <taxon>Pseudomonadales</taxon>
        <taxon>Pseudomonadaceae</taxon>
        <taxon>Pseudomonas</taxon>
    </lineage>
</organism>
<comment type="similarity">
    <text evidence="2">Belongs to the TamA family.</text>
</comment>
<feature type="signal peptide" evidence="11">
    <location>
        <begin position="1"/>
        <end position="19"/>
    </location>
</feature>
<sequence>MFIPASALLLALVAGTAAAAEAELEVLLSPRQKALRENVEAHIGTLNGRDAAALRRFARSAERSAVQALQALGYYHGRIRSEVVEEGDTAVLRLHIEQGEPVRLRNVEVRVEGEVTRLKNFRQPDSPLLRPGAVLNHGAYEDAKRLIRNQALRYGFFEGQFVEQSLSVDPQAGVADIRLVYRSGPRYRFGAISFSGDTPFDDRLLQRLVPFQAGEGYDSDRLGELNRALVSTNYFSDVRIDAAPEHAQGQVIPVQVQLQARQPRTLAAGLGYSTDVGPRLRGTWTRHWRGDQGHRLGADFEFSSPRQNLGTWYEIPLDPPLTESLRFTTGYQMEDLVDTESERFTLGTQWQHQPENEWQRTLSLRWEQENFRTGDDEGQSNLLLPGIAFSRLHSDNKVDPSRGYRLQLDLTGAHRTLLSDADLLHLNLQAKGLITLGAGHRVLSRVQLGGIATNAFELIPPSLRFFAGGDQSVRGYDYQTLSPRDSEGDRVGGRYLVIGSLEYQYPLLERWRLATFVDHGNAIDGFSDPLKTGVGIGVRWVSPVGPIRLDLAHALDQDEGSGFRIHFSMGPEL</sequence>
<keyword evidence="6 11" id="KW-0732">Signal</keyword>
<evidence type="ECO:0000313" key="16">
    <source>
        <dbReference type="Proteomes" id="UP000243359"/>
    </source>
</evidence>
<dbReference type="Pfam" id="PF01103">
    <property type="entry name" value="Omp85"/>
    <property type="match status" value="1"/>
</dbReference>
<evidence type="ECO:0000256" key="11">
    <source>
        <dbReference type="SAM" id="SignalP"/>
    </source>
</evidence>
<feature type="domain" description="POTRA" evidence="13">
    <location>
        <begin position="187"/>
        <end position="242"/>
    </location>
</feature>
<comment type="subcellular location">
    <subcellularLocation>
        <location evidence="1">Cell outer membrane</location>
    </subcellularLocation>
</comment>
<comment type="subunit">
    <text evidence="10">Interacts with TamB to form the translocation and assembly module (TAM).</text>
</comment>
<dbReference type="EMBL" id="LT629751">
    <property type="protein sequence ID" value="SDS28594.1"/>
    <property type="molecule type" value="Genomic_DNA"/>
</dbReference>
<evidence type="ECO:0000256" key="10">
    <source>
        <dbReference type="ARBA" id="ARBA00093548"/>
    </source>
</evidence>
<dbReference type="Pfam" id="PF07244">
    <property type="entry name" value="POTRA"/>
    <property type="match status" value="1"/>
</dbReference>
<evidence type="ECO:0000259" key="13">
    <source>
        <dbReference type="Pfam" id="PF07244"/>
    </source>
</evidence>
<name>A0A1H1QYF5_9PSED</name>
<keyword evidence="4" id="KW-1134">Transmembrane beta strand</keyword>